<dbReference type="Gene3D" id="1.10.10.60">
    <property type="entry name" value="Homeodomain-like"/>
    <property type="match status" value="1"/>
</dbReference>
<keyword evidence="3" id="KW-0804">Transcription</keyword>
<dbReference type="EMBL" id="JALGBH010000001">
    <property type="protein sequence ID" value="MCJ0742580.1"/>
    <property type="molecule type" value="Genomic_DNA"/>
</dbReference>
<dbReference type="InterPro" id="IPR018060">
    <property type="entry name" value="HTH_AraC"/>
</dbReference>
<dbReference type="PANTHER" id="PTHR43280">
    <property type="entry name" value="ARAC-FAMILY TRANSCRIPTIONAL REGULATOR"/>
    <property type="match status" value="1"/>
</dbReference>
<dbReference type="PANTHER" id="PTHR43280:SF32">
    <property type="entry name" value="TRANSCRIPTIONAL REGULATORY PROTEIN"/>
    <property type="match status" value="1"/>
</dbReference>
<dbReference type="InterPro" id="IPR014710">
    <property type="entry name" value="RmlC-like_jellyroll"/>
</dbReference>
<name>A0ABS9ZW91_9SPHI</name>
<keyword evidence="6" id="KW-1185">Reference proteome</keyword>
<protein>
    <submittedName>
        <fullName evidence="5">AraC family transcriptional regulator</fullName>
    </submittedName>
</protein>
<evidence type="ECO:0000256" key="2">
    <source>
        <dbReference type="ARBA" id="ARBA00023125"/>
    </source>
</evidence>
<reference evidence="5" key="1">
    <citation type="submission" date="2022-03" db="EMBL/GenBank/DDBJ databases">
        <authorList>
            <person name="Woo C.Y."/>
        </authorList>
    </citation>
    <scope>NUCLEOTIDE SEQUENCE</scope>
    <source>
        <strain evidence="5">CYS-01</strain>
    </source>
</reference>
<dbReference type="InterPro" id="IPR020449">
    <property type="entry name" value="Tscrpt_reg_AraC-type_HTH"/>
</dbReference>
<dbReference type="RefSeq" id="WP_243361111.1">
    <property type="nucleotide sequence ID" value="NZ_JALGBH010000001.1"/>
</dbReference>
<evidence type="ECO:0000313" key="6">
    <source>
        <dbReference type="Proteomes" id="UP001165460"/>
    </source>
</evidence>
<dbReference type="SMART" id="SM00342">
    <property type="entry name" value="HTH_ARAC"/>
    <property type="match status" value="1"/>
</dbReference>
<dbReference type="Pfam" id="PF12833">
    <property type="entry name" value="HTH_18"/>
    <property type="match status" value="1"/>
</dbReference>
<keyword evidence="1" id="KW-0805">Transcription regulation</keyword>
<comment type="caution">
    <text evidence="5">The sequence shown here is derived from an EMBL/GenBank/DDBJ whole genome shotgun (WGS) entry which is preliminary data.</text>
</comment>
<dbReference type="InterPro" id="IPR003313">
    <property type="entry name" value="AraC-bd"/>
</dbReference>
<evidence type="ECO:0000256" key="3">
    <source>
        <dbReference type="ARBA" id="ARBA00023163"/>
    </source>
</evidence>
<evidence type="ECO:0000256" key="1">
    <source>
        <dbReference type="ARBA" id="ARBA00023015"/>
    </source>
</evidence>
<dbReference type="SUPFAM" id="SSF51215">
    <property type="entry name" value="Regulatory protein AraC"/>
    <property type="match status" value="1"/>
</dbReference>
<dbReference type="SUPFAM" id="SSF46689">
    <property type="entry name" value="Homeodomain-like"/>
    <property type="match status" value="1"/>
</dbReference>
<evidence type="ECO:0000259" key="4">
    <source>
        <dbReference type="PROSITE" id="PS01124"/>
    </source>
</evidence>
<dbReference type="PRINTS" id="PR00032">
    <property type="entry name" value="HTHARAC"/>
</dbReference>
<feature type="domain" description="HTH araC/xylS-type" evidence="4">
    <location>
        <begin position="189"/>
        <end position="287"/>
    </location>
</feature>
<proteinExistence type="predicted"/>
<organism evidence="5 6">
    <name type="scientific">Pedobacter montanisoli</name>
    <dbReference type="NCBI Taxonomy" id="2923277"/>
    <lineage>
        <taxon>Bacteria</taxon>
        <taxon>Pseudomonadati</taxon>
        <taxon>Bacteroidota</taxon>
        <taxon>Sphingobacteriia</taxon>
        <taxon>Sphingobacteriales</taxon>
        <taxon>Sphingobacteriaceae</taxon>
        <taxon>Pedobacter</taxon>
    </lineage>
</organism>
<gene>
    <name evidence="5" type="ORF">MMF97_07645</name>
</gene>
<sequence>MKTNIPVYNMSNLRSYKNDGILVSRFEYYAELHKHLHSAHKHDFYHLVLFTKGKGKHQIDFNTFDLAEGQIYFMIPGQVHSWSFDDKPSGYIANFNANYFSSFLLKPDYLEQFSFFSGDPQQQVINLNTETIAKISGIFEEMLKEGSNEIPINDDLVRILLLHLFTEVSRSIQYILPKQVNPYNHTLLKNFQQLIEKNYASLKLPKQYAALLYITPNHLNALCNDFLGQSAGKLIRDRVILEAKRLLINKDLLVAEIARILNFEDQSYFIKFFKKYEGVTPDKFRKLNTIPSYGITAQ</sequence>
<dbReference type="InterPro" id="IPR037923">
    <property type="entry name" value="HTH-like"/>
</dbReference>
<dbReference type="PROSITE" id="PS01124">
    <property type="entry name" value="HTH_ARAC_FAMILY_2"/>
    <property type="match status" value="1"/>
</dbReference>
<dbReference type="Pfam" id="PF02311">
    <property type="entry name" value="AraC_binding"/>
    <property type="match status" value="1"/>
</dbReference>
<dbReference type="Proteomes" id="UP001165460">
    <property type="component" value="Unassembled WGS sequence"/>
</dbReference>
<evidence type="ECO:0000313" key="5">
    <source>
        <dbReference type="EMBL" id="MCJ0742580.1"/>
    </source>
</evidence>
<keyword evidence="2" id="KW-0238">DNA-binding</keyword>
<dbReference type="InterPro" id="IPR009057">
    <property type="entry name" value="Homeodomain-like_sf"/>
</dbReference>
<accession>A0ABS9ZW91</accession>
<dbReference type="Gene3D" id="2.60.120.10">
    <property type="entry name" value="Jelly Rolls"/>
    <property type="match status" value="1"/>
</dbReference>